<dbReference type="RefSeq" id="WP_330799563.1">
    <property type="nucleotide sequence ID" value="NZ_JAZEWV010000035.1"/>
</dbReference>
<dbReference type="PROSITE" id="PS50075">
    <property type="entry name" value="CARRIER"/>
    <property type="match status" value="1"/>
</dbReference>
<dbReference type="PANTHER" id="PTHR45527">
    <property type="entry name" value="NONRIBOSOMAL PEPTIDE SYNTHETASE"/>
    <property type="match status" value="1"/>
</dbReference>
<feature type="domain" description="Carrier" evidence="1">
    <location>
        <begin position="15"/>
        <end position="90"/>
    </location>
</feature>
<reference evidence="2 3" key="1">
    <citation type="submission" date="2023-12" db="EMBL/GenBank/DDBJ databases">
        <title>Streptomyces sp. V4-01.</title>
        <authorList>
            <person name="Somphong A."/>
            <person name="Phongsopitanun W."/>
        </authorList>
    </citation>
    <scope>NUCLEOTIDE SEQUENCE [LARGE SCALE GENOMIC DNA]</scope>
    <source>
        <strain evidence="2 3">V4-01</strain>
    </source>
</reference>
<dbReference type="SUPFAM" id="SSF47336">
    <property type="entry name" value="ACP-like"/>
    <property type="match status" value="1"/>
</dbReference>
<dbReference type="Pfam" id="PF00550">
    <property type="entry name" value="PP-binding"/>
    <property type="match status" value="1"/>
</dbReference>
<dbReference type="EMBL" id="JAZEWV010000035">
    <property type="protein sequence ID" value="MEE4545859.1"/>
    <property type="molecule type" value="Genomic_DNA"/>
</dbReference>
<name>A0ABU7PJ60_9ACTN</name>
<gene>
    <name evidence="2" type="ORF">V2S66_28305</name>
</gene>
<organism evidence="2 3">
    <name type="scientific">Actinacidiphila polyblastidii</name>
    <dbReference type="NCBI Taxonomy" id="3110430"/>
    <lineage>
        <taxon>Bacteria</taxon>
        <taxon>Bacillati</taxon>
        <taxon>Actinomycetota</taxon>
        <taxon>Actinomycetes</taxon>
        <taxon>Kitasatosporales</taxon>
        <taxon>Streptomycetaceae</taxon>
        <taxon>Actinacidiphila</taxon>
    </lineage>
</organism>
<dbReference type="Gene3D" id="1.10.1200.10">
    <property type="entry name" value="ACP-like"/>
    <property type="match status" value="1"/>
</dbReference>
<dbReference type="PANTHER" id="PTHR45527:SF1">
    <property type="entry name" value="FATTY ACID SYNTHASE"/>
    <property type="match status" value="1"/>
</dbReference>
<evidence type="ECO:0000259" key="1">
    <source>
        <dbReference type="PROSITE" id="PS50075"/>
    </source>
</evidence>
<protein>
    <submittedName>
        <fullName evidence="2">Phosphopantetheine-binding protein</fullName>
    </submittedName>
</protein>
<accession>A0ABU7PJ60</accession>
<sequence length="91" mass="10106">MTENRDVVCKAAYERPADELEEQVAAVIAEVLDVDLVGRRDSFYDFGGTSLAAIRICARIERLLGSRVDPAWLLEHDELADFAEQIRLGAA</sequence>
<dbReference type="Proteomes" id="UP001344658">
    <property type="component" value="Unassembled WGS sequence"/>
</dbReference>
<comment type="caution">
    <text evidence="2">The sequence shown here is derived from an EMBL/GenBank/DDBJ whole genome shotgun (WGS) entry which is preliminary data.</text>
</comment>
<keyword evidence="3" id="KW-1185">Reference proteome</keyword>
<evidence type="ECO:0000313" key="2">
    <source>
        <dbReference type="EMBL" id="MEE4545859.1"/>
    </source>
</evidence>
<evidence type="ECO:0000313" key="3">
    <source>
        <dbReference type="Proteomes" id="UP001344658"/>
    </source>
</evidence>
<dbReference type="InterPro" id="IPR009081">
    <property type="entry name" value="PP-bd_ACP"/>
</dbReference>
<proteinExistence type="predicted"/>
<dbReference type="InterPro" id="IPR036736">
    <property type="entry name" value="ACP-like_sf"/>
</dbReference>